<dbReference type="SUPFAM" id="SSF51445">
    <property type="entry name" value="(Trans)glycosidases"/>
    <property type="match status" value="1"/>
</dbReference>
<reference evidence="9" key="1">
    <citation type="submission" date="2021-12" db="EMBL/GenBank/DDBJ databases">
        <authorList>
            <person name="King R."/>
        </authorList>
    </citation>
    <scope>NUCLEOTIDE SEQUENCE</scope>
</reference>
<evidence type="ECO:0000256" key="6">
    <source>
        <dbReference type="RuleBase" id="RU361188"/>
    </source>
</evidence>
<dbReference type="GO" id="GO:0006680">
    <property type="term" value="P:glucosylceramide catabolic process"/>
    <property type="evidence" value="ECO:0007669"/>
    <property type="project" value="TreeGrafter"/>
</dbReference>
<accession>A0A9P0AHW6</accession>
<evidence type="ECO:0000256" key="1">
    <source>
        <dbReference type="ARBA" id="ARBA00001013"/>
    </source>
</evidence>
<evidence type="ECO:0000256" key="7">
    <source>
        <dbReference type="SAM" id="SignalP"/>
    </source>
</evidence>
<dbReference type="Pfam" id="PF02055">
    <property type="entry name" value="Glyco_hydro_30"/>
    <property type="match status" value="1"/>
</dbReference>
<keyword evidence="5 6" id="KW-0378">Hydrolase</keyword>
<dbReference type="InterPro" id="IPR033453">
    <property type="entry name" value="Glyco_hydro_30_TIM-barrel"/>
</dbReference>
<dbReference type="PANTHER" id="PTHR11069">
    <property type="entry name" value="GLUCOSYLCERAMIDASE"/>
    <property type="match status" value="1"/>
</dbReference>
<evidence type="ECO:0000256" key="5">
    <source>
        <dbReference type="ARBA" id="ARBA00022801"/>
    </source>
</evidence>
<dbReference type="EC" id="3.2.1.45" evidence="3 6"/>
<keyword evidence="6" id="KW-0326">Glycosidase</keyword>
<keyword evidence="6" id="KW-0443">Lipid metabolism</keyword>
<keyword evidence="10" id="KW-1185">Reference proteome</keyword>
<keyword evidence="6" id="KW-0746">Sphingolipid metabolism</keyword>
<protein>
    <recommendedName>
        <fullName evidence="3 6">Glucosylceramidase</fullName>
        <ecNumber evidence="3 6">3.2.1.45</ecNumber>
    </recommendedName>
</protein>
<feature type="chain" id="PRO_5040253513" description="Glucosylceramidase" evidence="7">
    <location>
        <begin position="19"/>
        <end position="377"/>
    </location>
</feature>
<evidence type="ECO:0000313" key="9">
    <source>
        <dbReference type="EMBL" id="CAH0392171.1"/>
    </source>
</evidence>
<dbReference type="GO" id="GO:0004348">
    <property type="term" value="F:glucosylceramidase activity"/>
    <property type="evidence" value="ECO:0007669"/>
    <property type="project" value="UniProtKB-EC"/>
</dbReference>
<organism evidence="9 10">
    <name type="scientific">Bemisia tabaci</name>
    <name type="common">Sweetpotato whitefly</name>
    <name type="synonym">Aleurodes tabaci</name>
    <dbReference type="NCBI Taxonomy" id="7038"/>
    <lineage>
        <taxon>Eukaryota</taxon>
        <taxon>Metazoa</taxon>
        <taxon>Ecdysozoa</taxon>
        <taxon>Arthropoda</taxon>
        <taxon>Hexapoda</taxon>
        <taxon>Insecta</taxon>
        <taxon>Pterygota</taxon>
        <taxon>Neoptera</taxon>
        <taxon>Paraneoptera</taxon>
        <taxon>Hemiptera</taxon>
        <taxon>Sternorrhyncha</taxon>
        <taxon>Aleyrodoidea</taxon>
        <taxon>Aleyrodidae</taxon>
        <taxon>Aleyrodinae</taxon>
        <taxon>Bemisia</taxon>
    </lineage>
</organism>
<evidence type="ECO:0000313" key="10">
    <source>
        <dbReference type="Proteomes" id="UP001152759"/>
    </source>
</evidence>
<dbReference type="PRINTS" id="PR00843">
    <property type="entry name" value="GLHYDRLASE30"/>
</dbReference>
<evidence type="ECO:0000256" key="2">
    <source>
        <dbReference type="ARBA" id="ARBA00005382"/>
    </source>
</evidence>
<dbReference type="GO" id="GO:0016020">
    <property type="term" value="C:membrane"/>
    <property type="evidence" value="ECO:0007669"/>
    <property type="project" value="GOC"/>
</dbReference>
<evidence type="ECO:0000259" key="8">
    <source>
        <dbReference type="Pfam" id="PF02055"/>
    </source>
</evidence>
<keyword evidence="4 7" id="KW-0732">Signal</keyword>
<gene>
    <name evidence="9" type="ORF">BEMITA_LOCUS10717</name>
</gene>
<dbReference type="EMBL" id="OU963867">
    <property type="protein sequence ID" value="CAH0392171.1"/>
    <property type="molecule type" value="Genomic_DNA"/>
</dbReference>
<dbReference type="InterPro" id="IPR001139">
    <property type="entry name" value="Glyco_hydro_30"/>
</dbReference>
<dbReference type="Gene3D" id="3.20.20.80">
    <property type="entry name" value="Glycosidases"/>
    <property type="match status" value="1"/>
</dbReference>
<feature type="signal peptide" evidence="7">
    <location>
        <begin position="1"/>
        <end position="18"/>
    </location>
</feature>
<comment type="catalytic activity">
    <reaction evidence="1">
        <text>a beta-D-glucosyl-(1&lt;-&gt;1')-N-acylsphing-4-enine + H2O = an N-acylsphing-4-enine + D-glucose</text>
        <dbReference type="Rhea" id="RHEA:13269"/>
        <dbReference type="ChEBI" id="CHEBI:4167"/>
        <dbReference type="ChEBI" id="CHEBI:15377"/>
        <dbReference type="ChEBI" id="CHEBI:22801"/>
        <dbReference type="ChEBI" id="CHEBI:52639"/>
        <dbReference type="EC" id="3.2.1.45"/>
    </reaction>
    <physiologicalReaction direction="left-to-right" evidence="1">
        <dbReference type="Rhea" id="RHEA:13270"/>
    </physiologicalReaction>
</comment>
<proteinExistence type="inferred from homology"/>
<dbReference type="Proteomes" id="UP001152759">
    <property type="component" value="Chromosome 6"/>
</dbReference>
<feature type="domain" description="Glycosyl hydrolase family 30 TIM-barrel" evidence="8">
    <location>
        <begin position="70"/>
        <end position="324"/>
    </location>
</feature>
<sequence>MFIIPLTLFSLTVTIVRTADYPLSYCSSSDGTYKLTPFDKPTPGNATPAGASTWSLTVDDTPAGRKQKVLGFGACVTDSTVAVFNLLSESKLAELLRTLVTRAGAGFNLMRHTVGCSDLSGDPAYTYDDNGGSADVNLTGFNLGDRGNAMVAMLKRMRDVNPKIKILGSPWSPPGWMKLNRKLWGTTKNNNLDHAYVDPYAQYFVKYLEAYRDGGVSVDAITIQNEPHNSRNGMPTMYIYADESGRLINEKIGPALKAAGLRTQVWAWDHNTDVPEYPQKVLDTAPSFVKTVAWHCYARNNDWATLSRFHERNPNVTQIMSECWTSPKTGWVHAADFTMGPLQNWGGGAIAWALGTNPEYGPHLSYPDGPAPPAADL</sequence>
<evidence type="ECO:0000256" key="4">
    <source>
        <dbReference type="ARBA" id="ARBA00022729"/>
    </source>
</evidence>
<dbReference type="AlphaFoldDB" id="A0A9P0AHW6"/>
<evidence type="ECO:0000256" key="3">
    <source>
        <dbReference type="ARBA" id="ARBA00012658"/>
    </source>
</evidence>
<dbReference type="PANTHER" id="PTHR11069:SF23">
    <property type="entry name" value="LYSOSOMAL ACID GLUCOSYLCERAMIDASE"/>
    <property type="match status" value="1"/>
</dbReference>
<name>A0A9P0AHW6_BEMTA</name>
<dbReference type="InterPro" id="IPR017853">
    <property type="entry name" value="GH"/>
</dbReference>
<comment type="similarity">
    <text evidence="2 6">Belongs to the glycosyl hydrolase 30 family.</text>
</comment>